<gene>
    <name evidence="2" type="ORF">PMF13cell1_05190</name>
</gene>
<dbReference type="KEGG" id="bpro:PMF13cell1_05190"/>
<proteinExistence type="predicted"/>
<keyword evidence="1" id="KW-0472">Membrane</keyword>
<dbReference type="Proteomes" id="UP000289794">
    <property type="component" value="Chromosome"/>
</dbReference>
<feature type="transmembrane region" description="Helical" evidence="1">
    <location>
        <begin position="239"/>
        <end position="266"/>
    </location>
</feature>
<dbReference type="PANTHER" id="PTHR37305">
    <property type="entry name" value="INTEGRAL MEMBRANE PROTEIN-RELATED"/>
    <property type="match status" value="1"/>
</dbReference>
<feature type="transmembrane region" description="Helical" evidence="1">
    <location>
        <begin position="323"/>
        <end position="341"/>
    </location>
</feature>
<protein>
    <submittedName>
        <fullName evidence="2">Uncharacterized protein</fullName>
    </submittedName>
</protein>
<name>A0A4P6M7S0_9FIRM</name>
<evidence type="ECO:0000313" key="3">
    <source>
        <dbReference type="Proteomes" id="UP000289794"/>
    </source>
</evidence>
<evidence type="ECO:0000313" key="2">
    <source>
        <dbReference type="EMBL" id="QBE99613.1"/>
    </source>
</evidence>
<sequence length="410" mass="46377">MRQLVRYEWKKIWGSRLNQLTVLGCCMFLLFCVYSVIAQTHAADEKGNSVYGMEAVKILKEMPTVPVTQENAERLMQEYLDCTEDPAMNSDKAETNFLNEEVYKTLYRRNREFFSLLTANYQGSSRELNIKEVFQKSMGKDFYKSRSAQLAIELDGFVKTGMILDSQKDYWIKKDEQVRDLKLGSFQFWKDMIDSAGWIMLIMPLICVGIAPMFAGEYQTGAASMLLTMRYGKSRLARAKILTAILYATTVYWGIVLTYAGIYLMIFGPQGGTIPIQAYDTANFISYSLTMWQAVLLVAFLHYGAVLCMTAVTLLLSAVFKNSYGVIIVDFLLVLIPSFLYESSGGYVWKHVLALVPSKISEFRFTDYLAYNIPGRVIGLPAALAVTDAICIVGFILASGYAFKRHQVNK</sequence>
<feature type="transmembrane region" description="Helical" evidence="1">
    <location>
        <begin position="196"/>
        <end position="218"/>
    </location>
</feature>
<feature type="transmembrane region" description="Helical" evidence="1">
    <location>
        <begin position="291"/>
        <end position="316"/>
    </location>
</feature>
<dbReference type="EMBL" id="CP035945">
    <property type="protein sequence ID" value="QBE99613.1"/>
    <property type="molecule type" value="Genomic_DNA"/>
</dbReference>
<accession>A0A4P6M7S0</accession>
<reference evidence="2 3" key="1">
    <citation type="submission" date="2019-01" db="EMBL/GenBank/DDBJ databases">
        <title>PMF-metabolizing Aryl O-demethylase.</title>
        <authorList>
            <person name="Kim M."/>
        </authorList>
    </citation>
    <scope>NUCLEOTIDE SEQUENCE [LARGE SCALE GENOMIC DNA]</scope>
    <source>
        <strain evidence="2 3">PMF1</strain>
    </source>
</reference>
<keyword evidence="1" id="KW-1133">Transmembrane helix</keyword>
<feature type="transmembrane region" description="Helical" evidence="1">
    <location>
        <begin position="378"/>
        <end position="403"/>
    </location>
</feature>
<keyword evidence="1" id="KW-0812">Transmembrane</keyword>
<organism evidence="2 3">
    <name type="scientific">Blautia producta</name>
    <dbReference type="NCBI Taxonomy" id="33035"/>
    <lineage>
        <taxon>Bacteria</taxon>
        <taxon>Bacillati</taxon>
        <taxon>Bacillota</taxon>
        <taxon>Clostridia</taxon>
        <taxon>Lachnospirales</taxon>
        <taxon>Lachnospiraceae</taxon>
        <taxon>Blautia</taxon>
    </lineage>
</organism>
<dbReference type="RefSeq" id="WP_130182621.1">
    <property type="nucleotide sequence ID" value="NZ_CP035945.1"/>
</dbReference>
<dbReference type="AlphaFoldDB" id="A0A4P6M7S0"/>
<evidence type="ECO:0000256" key="1">
    <source>
        <dbReference type="SAM" id="Phobius"/>
    </source>
</evidence>
<feature type="transmembrane region" description="Helical" evidence="1">
    <location>
        <begin position="20"/>
        <end position="37"/>
    </location>
</feature>
<dbReference type="PANTHER" id="PTHR37305:SF1">
    <property type="entry name" value="MEMBRANE PROTEIN"/>
    <property type="match status" value="1"/>
</dbReference>